<feature type="region of interest" description="Disordered" evidence="5">
    <location>
        <begin position="200"/>
        <end position="220"/>
    </location>
</feature>
<dbReference type="Proteomes" id="UP001304243">
    <property type="component" value="Unassembled WGS sequence"/>
</dbReference>
<comment type="subcellular location">
    <subcellularLocation>
        <location evidence="1">Membrane</location>
        <topology evidence="1">Multi-pass membrane protein</topology>
    </subcellularLocation>
</comment>
<dbReference type="EMBL" id="JASEJX010000013">
    <property type="protein sequence ID" value="KAK4517610.1"/>
    <property type="molecule type" value="Genomic_DNA"/>
</dbReference>
<feature type="transmembrane region" description="Helical" evidence="6">
    <location>
        <begin position="107"/>
        <end position="127"/>
    </location>
</feature>
<keyword evidence="9" id="KW-1185">Reference proteome</keyword>
<keyword evidence="4 6" id="KW-0472">Membrane</keyword>
<feature type="transmembrane region" description="Helical" evidence="6">
    <location>
        <begin position="29"/>
        <end position="51"/>
    </location>
</feature>
<keyword evidence="2 6" id="KW-0812">Transmembrane</keyword>
<dbReference type="GeneID" id="89944652"/>
<feature type="domain" description="MARVEL" evidence="7">
    <location>
        <begin position="28"/>
        <end position="177"/>
    </location>
</feature>
<feature type="compositionally biased region" description="Polar residues" evidence="5">
    <location>
        <begin position="200"/>
        <end position="219"/>
    </location>
</feature>
<evidence type="ECO:0000256" key="3">
    <source>
        <dbReference type="ARBA" id="ARBA00022989"/>
    </source>
</evidence>
<evidence type="ECO:0000256" key="5">
    <source>
        <dbReference type="SAM" id="MobiDB-lite"/>
    </source>
</evidence>
<dbReference type="RefSeq" id="XP_064684276.1">
    <property type="nucleotide sequence ID" value="XM_064820356.1"/>
</dbReference>
<feature type="region of interest" description="Disordered" evidence="5">
    <location>
        <begin position="235"/>
        <end position="265"/>
    </location>
</feature>
<evidence type="ECO:0000256" key="4">
    <source>
        <dbReference type="ARBA" id="ARBA00023136"/>
    </source>
</evidence>
<sequence length="432" mass="46891">MINIELNDLVDKLDFDTPSSLPKLGVYKVALHVLQMLLAFITLCITASVISAENAYKGSSQAAPNYTLAVTLITLFVSAPLAIFPWTMMSKKGLTAIRNFFLRPRTTVILTCFMTLGWFAAMVSMTVHSTNESNCALDDKLKKDQSYVHAWSKQCNSAKASAAFCWIAFLVAVATVVYSAILFWHEKKLRHAELNNQVNADATGNNEGNDTSNDSSSTAYDDDARTIVDMKYSEKDQQPVASYEGSPNGASPCVSPQPQDAQAARSYMSSPSVPMVASATGSVNNFALPYSPSVPSNTYSPLSAPYTPSANAIASVAYAGSPYPVTNAYIPQQQQPYSPYQTPSPYMSNDSPYGYHEQAPSAPNVPITTSQYPAPSQQQAYPSSPLYQQTSPAMYQTTAPSPLGQKHSAATSMYQQPSNYISQEYNPHLANI</sequence>
<dbReference type="GO" id="GO:0016020">
    <property type="term" value="C:membrane"/>
    <property type="evidence" value="ECO:0007669"/>
    <property type="project" value="UniProtKB-SubCell"/>
</dbReference>
<organism evidence="8 9">
    <name type="scientific">Mucor velutinosus</name>
    <dbReference type="NCBI Taxonomy" id="708070"/>
    <lineage>
        <taxon>Eukaryota</taxon>
        <taxon>Fungi</taxon>
        <taxon>Fungi incertae sedis</taxon>
        <taxon>Mucoromycota</taxon>
        <taxon>Mucoromycotina</taxon>
        <taxon>Mucoromycetes</taxon>
        <taxon>Mucorales</taxon>
        <taxon>Mucorineae</taxon>
        <taxon>Mucoraceae</taxon>
        <taxon>Mucor</taxon>
    </lineage>
</organism>
<dbReference type="AlphaFoldDB" id="A0AAN7HU92"/>
<evidence type="ECO:0000256" key="2">
    <source>
        <dbReference type="ARBA" id="ARBA00022692"/>
    </source>
</evidence>
<name>A0AAN7HU92_9FUNG</name>
<evidence type="ECO:0000313" key="9">
    <source>
        <dbReference type="Proteomes" id="UP001304243"/>
    </source>
</evidence>
<accession>A0AAN7HU92</accession>
<comment type="caution">
    <text evidence="8">The sequence shown here is derived from an EMBL/GenBank/DDBJ whole genome shotgun (WGS) entry which is preliminary data.</text>
</comment>
<keyword evidence="3 6" id="KW-1133">Transmembrane helix</keyword>
<dbReference type="Pfam" id="PF01284">
    <property type="entry name" value="MARVEL"/>
    <property type="match status" value="1"/>
</dbReference>
<reference evidence="8 9" key="1">
    <citation type="submission" date="2022-11" db="EMBL/GenBank/DDBJ databases">
        <title>Mucor velutinosus strain NIH1002 WGS.</title>
        <authorList>
            <person name="Subramanian P."/>
            <person name="Mullikin J.C."/>
            <person name="Segre J.A."/>
            <person name="Zelazny A.M."/>
        </authorList>
    </citation>
    <scope>NUCLEOTIDE SEQUENCE [LARGE SCALE GENOMIC DNA]</scope>
    <source>
        <strain evidence="8 9">NIH1002</strain>
    </source>
</reference>
<evidence type="ECO:0000313" key="8">
    <source>
        <dbReference type="EMBL" id="KAK4517610.1"/>
    </source>
</evidence>
<feature type="transmembrane region" description="Helical" evidence="6">
    <location>
        <begin position="161"/>
        <end position="184"/>
    </location>
</feature>
<proteinExistence type="predicted"/>
<feature type="transmembrane region" description="Helical" evidence="6">
    <location>
        <begin position="63"/>
        <end position="86"/>
    </location>
</feature>
<evidence type="ECO:0000256" key="6">
    <source>
        <dbReference type="SAM" id="Phobius"/>
    </source>
</evidence>
<dbReference type="InterPro" id="IPR008253">
    <property type="entry name" value="Marvel"/>
</dbReference>
<gene>
    <name evidence="8" type="ORF">ATC70_000950</name>
</gene>
<evidence type="ECO:0000256" key="1">
    <source>
        <dbReference type="ARBA" id="ARBA00004141"/>
    </source>
</evidence>
<protein>
    <recommendedName>
        <fullName evidence="7">MARVEL domain-containing protein</fullName>
    </recommendedName>
</protein>
<evidence type="ECO:0000259" key="7">
    <source>
        <dbReference type="Pfam" id="PF01284"/>
    </source>
</evidence>